<dbReference type="Pfam" id="PF08021">
    <property type="entry name" value="FAD_binding_9"/>
    <property type="match status" value="1"/>
</dbReference>
<comment type="caution">
    <text evidence="2">The sequence shown here is derived from an EMBL/GenBank/DDBJ whole genome shotgun (WGS) entry which is preliminary data.</text>
</comment>
<organism evidence="2 3">
    <name type="scientific">Zhihengliuella salsuginis</name>
    <dbReference type="NCBI Taxonomy" id="578222"/>
    <lineage>
        <taxon>Bacteria</taxon>
        <taxon>Bacillati</taxon>
        <taxon>Actinomycetota</taxon>
        <taxon>Actinomycetes</taxon>
        <taxon>Micrococcales</taxon>
        <taxon>Micrococcaceae</taxon>
        <taxon>Zhihengliuella</taxon>
    </lineage>
</organism>
<keyword evidence="3" id="KW-1185">Reference proteome</keyword>
<dbReference type="EMBL" id="BMXK01000010">
    <property type="protein sequence ID" value="GHD10301.1"/>
    <property type="molecule type" value="Genomic_DNA"/>
</dbReference>
<dbReference type="RefSeq" id="WP_189350804.1">
    <property type="nucleotide sequence ID" value="NZ_BMXK01000010.1"/>
</dbReference>
<sequence>MADPRPARGPKPQVVLEVVATRWLNDHFVRLTLGGEGFAGFQDKPATDKYIKLLFADPALGLVPPYDMEELATRLAPEQMPVRRTYTVRRVDHEAGTIDVDFVYHGDEGLAGPWAAQAAPGDNVCFMGPGGMYAPEPEADWHLLVGDESALPAICTAFEGMARNARGEAYLEVASAADEVELDAPEGVRVHWLHRGGAFTPETTGLVDAVVSGDWHEGDVQVFAHGERETIKRLRAYLTETRGVGRKRMSLSAYWAYGRAEDAFQAEKRQPVGQIFPDEAAGPAK</sequence>
<dbReference type="Gene3D" id="2.40.30.10">
    <property type="entry name" value="Translation factors"/>
    <property type="match status" value="1"/>
</dbReference>
<evidence type="ECO:0000313" key="3">
    <source>
        <dbReference type="Proteomes" id="UP000642819"/>
    </source>
</evidence>
<dbReference type="InterPro" id="IPR039261">
    <property type="entry name" value="FNR_nucleotide-bd"/>
</dbReference>
<dbReference type="InterPro" id="IPR013113">
    <property type="entry name" value="SIP_FAD-bd"/>
</dbReference>
<dbReference type="InterPro" id="IPR017927">
    <property type="entry name" value="FAD-bd_FR_type"/>
</dbReference>
<dbReference type="PANTHER" id="PTHR30157">
    <property type="entry name" value="FERRIC REDUCTASE, NADPH-DEPENDENT"/>
    <property type="match status" value="1"/>
</dbReference>
<protein>
    <submittedName>
        <fullName evidence="2">Siderophore-interacting protein</fullName>
    </submittedName>
</protein>
<dbReference type="PANTHER" id="PTHR30157:SF0">
    <property type="entry name" value="NADPH-DEPENDENT FERRIC-CHELATE REDUCTASE"/>
    <property type="match status" value="1"/>
</dbReference>
<gene>
    <name evidence="2" type="ORF">GCM10008096_23720</name>
</gene>
<reference evidence="3" key="1">
    <citation type="journal article" date="2019" name="Int. J. Syst. Evol. Microbiol.">
        <title>The Global Catalogue of Microorganisms (GCM) 10K type strain sequencing project: providing services to taxonomists for standard genome sequencing and annotation.</title>
        <authorList>
            <consortium name="The Broad Institute Genomics Platform"/>
            <consortium name="The Broad Institute Genome Sequencing Center for Infectious Disease"/>
            <person name="Wu L."/>
            <person name="Ma J."/>
        </authorList>
    </citation>
    <scope>NUCLEOTIDE SEQUENCE [LARGE SCALE GENOMIC DNA]</scope>
    <source>
        <strain evidence="3">KCTC 19466</strain>
    </source>
</reference>
<proteinExistence type="predicted"/>
<dbReference type="PROSITE" id="PS51384">
    <property type="entry name" value="FAD_FR"/>
    <property type="match status" value="1"/>
</dbReference>
<name>A0ABQ3GL40_9MICC</name>
<dbReference type="SUPFAM" id="SSF63380">
    <property type="entry name" value="Riboflavin synthase domain-like"/>
    <property type="match status" value="1"/>
</dbReference>
<dbReference type="Gene3D" id="3.40.50.80">
    <property type="entry name" value="Nucleotide-binding domain of ferredoxin-NADP reductase (FNR) module"/>
    <property type="match status" value="1"/>
</dbReference>
<evidence type="ECO:0000259" key="1">
    <source>
        <dbReference type="PROSITE" id="PS51384"/>
    </source>
</evidence>
<dbReference type="CDD" id="cd06193">
    <property type="entry name" value="siderophore_interacting"/>
    <property type="match status" value="1"/>
</dbReference>
<dbReference type="InterPro" id="IPR039374">
    <property type="entry name" value="SIP_fam"/>
</dbReference>
<evidence type="ECO:0000313" key="2">
    <source>
        <dbReference type="EMBL" id="GHD10301.1"/>
    </source>
</evidence>
<feature type="domain" description="FAD-binding FR-type" evidence="1">
    <location>
        <begin position="11"/>
        <end position="136"/>
    </location>
</feature>
<dbReference type="InterPro" id="IPR007037">
    <property type="entry name" value="SIP_rossman_dom"/>
</dbReference>
<accession>A0ABQ3GL40</accession>
<dbReference type="InterPro" id="IPR017938">
    <property type="entry name" value="Riboflavin_synthase-like_b-brl"/>
</dbReference>
<dbReference type="Proteomes" id="UP000642819">
    <property type="component" value="Unassembled WGS sequence"/>
</dbReference>
<dbReference type="Pfam" id="PF04954">
    <property type="entry name" value="SIP"/>
    <property type="match status" value="1"/>
</dbReference>